<evidence type="ECO:0000259" key="7">
    <source>
        <dbReference type="Pfam" id="PF00441"/>
    </source>
</evidence>
<keyword evidence="3 6" id="KW-0285">Flavoprotein</keyword>
<dbReference type="InterPro" id="IPR046373">
    <property type="entry name" value="Acyl-CoA_Oxase/DH_mid-dom_sf"/>
</dbReference>
<feature type="domain" description="Acyl-CoA dehydrogenase/oxidase N-terminal" evidence="9">
    <location>
        <begin position="7"/>
        <end position="117"/>
    </location>
</feature>
<feature type="domain" description="Acyl-CoA oxidase/dehydrogenase middle" evidence="8">
    <location>
        <begin position="122"/>
        <end position="217"/>
    </location>
</feature>
<dbReference type="Pfam" id="PF02770">
    <property type="entry name" value="Acyl-CoA_dh_M"/>
    <property type="match status" value="1"/>
</dbReference>
<evidence type="ECO:0000313" key="10">
    <source>
        <dbReference type="EMBL" id="RAL23537.1"/>
    </source>
</evidence>
<sequence length="375" mass="39682">MDAQLNPTQVDVQRRARQIAREHLAPRAIARDAAGEFPLDDLRRLADAGLMGVNINRELGGLQAGVVAYSLAVQAIAKADPAVAVTMAVNNMVGEVLSYFGTPSQTSTLVPKMTSGEFSSGSFCLSEPGSGSDAAGMLTRATRTTEGWRLSGTKAWITSGAYAGVFLVWAQTSVDGDDQGISLFIVDSRLPGITVGQPEDKMGQHASNTVSLAFDDVLIGPDALLGELGKGFRIAMMALDGGRIGIASQSIGIADGALEWATKAGLDRSARCADALEMMHARVEAARQLTLRAAWLKESASTNFSRQASMAKLMASEVANEVARQCVALVGPEAAAYDHPLAKLLRDARVTRIYEGTSEIQRVVIARDLIRHGVA</sequence>
<dbReference type="SUPFAM" id="SSF47203">
    <property type="entry name" value="Acyl-CoA dehydrogenase C-terminal domain-like"/>
    <property type="match status" value="1"/>
</dbReference>
<dbReference type="PANTHER" id="PTHR43884">
    <property type="entry name" value="ACYL-COA DEHYDROGENASE"/>
    <property type="match status" value="1"/>
</dbReference>
<dbReference type="Pfam" id="PF02771">
    <property type="entry name" value="Acyl-CoA_dh_N"/>
    <property type="match status" value="1"/>
</dbReference>
<protein>
    <submittedName>
        <fullName evidence="10">Acyl-CoA dehydrogenase</fullName>
    </submittedName>
</protein>
<evidence type="ECO:0000313" key="11">
    <source>
        <dbReference type="Proteomes" id="UP000249169"/>
    </source>
</evidence>
<comment type="cofactor">
    <cofactor evidence="1 6">
        <name>FAD</name>
        <dbReference type="ChEBI" id="CHEBI:57692"/>
    </cofactor>
</comment>
<evidence type="ECO:0000256" key="3">
    <source>
        <dbReference type="ARBA" id="ARBA00022630"/>
    </source>
</evidence>
<keyword evidence="11" id="KW-1185">Reference proteome</keyword>
<dbReference type="Gene3D" id="1.10.540.10">
    <property type="entry name" value="Acyl-CoA dehydrogenase/oxidase, N-terminal domain"/>
    <property type="match status" value="1"/>
</dbReference>
<dbReference type="InterPro" id="IPR006089">
    <property type="entry name" value="Acyl-CoA_DH_CS"/>
</dbReference>
<evidence type="ECO:0000259" key="9">
    <source>
        <dbReference type="Pfam" id="PF02771"/>
    </source>
</evidence>
<proteinExistence type="inferred from homology"/>
<organism evidence="10 11">
    <name type="scientific">Lujinxingia litoralis</name>
    <dbReference type="NCBI Taxonomy" id="2211119"/>
    <lineage>
        <taxon>Bacteria</taxon>
        <taxon>Deltaproteobacteria</taxon>
        <taxon>Bradymonadales</taxon>
        <taxon>Lujinxingiaceae</taxon>
        <taxon>Lujinxingia</taxon>
    </lineage>
</organism>
<reference evidence="10 11" key="1">
    <citation type="submission" date="2018-05" db="EMBL/GenBank/DDBJ databases">
        <title>Lujinxingia marina gen. nov. sp. nov., a new facultative anaerobic member of the class Deltaproteobacteria, and proposal of Lujinxingaceae fam. nov.</title>
        <authorList>
            <person name="Li C.-M."/>
        </authorList>
    </citation>
    <scope>NUCLEOTIDE SEQUENCE [LARGE SCALE GENOMIC DNA]</scope>
    <source>
        <strain evidence="10 11">B210</strain>
    </source>
</reference>
<comment type="similarity">
    <text evidence="2 6">Belongs to the acyl-CoA dehydrogenase family.</text>
</comment>
<dbReference type="InterPro" id="IPR009100">
    <property type="entry name" value="AcylCoA_DH/oxidase_NM_dom_sf"/>
</dbReference>
<dbReference type="AlphaFoldDB" id="A0A328CBN4"/>
<evidence type="ECO:0000256" key="1">
    <source>
        <dbReference type="ARBA" id="ARBA00001974"/>
    </source>
</evidence>
<feature type="domain" description="Acyl-CoA dehydrogenase/oxidase C-terminal" evidence="7">
    <location>
        <begin position="229"/>
        <end position="369"/>
    </location>
</feature>
<dbReference type="Gene3D" id="2.40.110.10">
    <property type="entry name" value="Butyryl-CoA Dehydrogenase, subunit A, domain 2"/>
    <property type="match status" value="1"/>
</dbReference>
<dbReference type="InterPro" id="IPR006091">
    <property type="entry name" value="Acyl-CoA_Oxase/DH_mid-dom"/>
</dbReference>
<gene>
    <name evidence="10" type="ORF">DL240_05085</name>
</gene>
<evidence type="ECO:0000256" key="4">
    <source>
        <dbReference type="ARBA" id="ARBA00022827"/>
    </source>
</evidence>
<dbReference type="Pfam" id="PF00441">
    <property type="entry name" value="Acyl-CoA_dh_1"/>
    <property type="match status" value="1"/>
</dbReference>
<dbReference type="InterPro" id="IPR037069">
    <property type="entry name" value="AcylCoA_DH/ox_N_sf"/>
</dbReference>
<dbReference type="GO" id="GO:0003995">
    <property type="term" value="F:acyl-CoA dehydrogenase activity"/>
    <property type="evidence" value="ECO:0007669"/>
    <property type="project" value="InterPro"/>
</dbReference>
<dbReference type="InterPro" id="IPR036250">
    <property type="entry name" value="AcylCo_DH-like_C"/>
</dbReference>
<keyword evidence="4 6" id="KW-0274">FAD</keyword>
<comment type="caution">
    <text evidence="10">The sequence shown here is derived from an EMBL/GenBank/DDBJ whole genome shotgun (WGS) entry which is preliminary data.</text>
</comment>
<dbReference type="Gene3D" id="1.20.140.10">
    <property type="entry name" value="Butyryl-CoA Dehydrogenase, subunit A, domain 3"/>
    <property type="match status" value="1"/>
</dbReference>
<dbReference type="FunFam" id="1.20.140.10:FF:000004">
    <property type="entry name" value="Acyl-CoA dehydrogenase FadE25"/>
    <property type="match status" value="1"/>
</dbReference>
<dbReference type="SUPFAM" id="SSF56645">
    <property type="entry name" value="Acyl-CoA dehydrogenase NM domain-like"/>
    <property type="match status" value="1"/>
</dbReference>
<dbReference type="PROSITE" id="PS00072">
    <property type="entry name" value="ACYL_COA_DH_1"/>
    <property type="match status" value="1"/>
</dbReference>
<dbReference type="PANTHER" id="PTHR43884:SF12">
    <property type="entry name" value="ISOVALERYL-COA DEHYDROGENASE, MITOCHONDRIAL-RELATED"/>
    <property type="match status" value="1"/>
</dbReference>
<evidence type="ECO:0000256" key="6">
    <source>
        <dbReference type="RuleBase" id="RU362125"/>
    </source>
</evidence>
<dbReference type="Proteomes" id="UP000249169">
    <property type="component" value="Unassembled WGS sequence"/>
</dbReference>
<evidence type="ECO:0000256" key="2">
    <source>
        <dbReference type="ARBA" id="ARBA00009347"/>
    </source>
</evidence>
<dbReference type="InterPro" id="IPR013786">
    <property type="entry name" value="AcylCoA_DH/ox_N"/>
</dbReference>
<dbReference type="RefSeq" id="WP_111728795.1">
    <property type="nucleotide sequence ID" value="NZ_QHKO01000002.1"/>
</dbReference>
<evidence type="ECO:0000259" key="8">
    <source>
        <dbReference type="Pfam" id="PF02770"/>
    </source>
</evidence>
<name>A0A328CBN4_9DELT</name>
<evidence type="ECO:0000256" key="5">
    <source>
        <dbReference type="ARBA" id="ARBA00023002"/>
    </source>
</evidence>
<keyword evidence="5 6" id="KW-0560">Oxidoreductase</keyword>
<dbReference type="EMBL" id="QHKO01000002">
    <property type="protein sequence ID" value="RAL23537.1"/>
    <property type="molecule type" value="Genomic_DNA"/>
</dbReference>
<dbReference type="GO" id="GO:0050660">
    <property type="term" value="F:flavin adenine dinucleotide binding"/>
    <property type="evidence" value="ECO:0007669"/>
    <property type="project" value="InterPro"/>
</dbReference>
<dbReference type="FunFam" id="2.40.110.10:FF:000001">
    <property type="entry name" value="Acyl-CoA dehydrogenase, mitochondrial"/>
    <property type="match status" value="1"/>
</dbReference>
<dbReference type="InterPro" id="IPR009075">
    <property type="entry name" value="AcylCo_DH/oxidase_C"/>
</dbReference>
<accession>A0A328CBN4</accession>
<dbReference type="OrthoDB" id="9765339at2"/>